<dbReference type="Proteomes" id="UP001500840">
    <property type="component" value="Unassembled WGS sequence"/>
</dbReference>
<gene>
    <name evidence="1" type="ORF">GCM10023156_45060</name>
</gene>
<comment type="caution">
    <text evidence="1">The sequence shown here is derived from an EMBL/GenBank/DDBJ whole genome shotgun (WGS) entry which is preliminary data.</text>
</comment>
<sequence length="86" mass="9209">MSRPNIAGNHGIHTERGVRPDLKWTTLLSPPSDAGRSPAGRFQISAFTNGTGGIGFGYYVIDSTTGEFWMGSGDEKPSKVSEPLLK</sequence>
<name>A0ABP8NA96_9BACT</name>
<reference evidence="2" key="1">
    <citation type="journal article" date="2019" name="Int. J. Syst. Evol. Microbiol.">
        <title>The Global Catalogue of Microorganisms (GCM) 10K type strain sequencing project: providing services to taxonomists for standard genome sequencing and annotation.</title>
        <authorList>
            <consortium name="The Broad Institute Genomics Platform"/>
            <consortium name="The Broad Institute Genome Sequencing Center for Infectious Disease"/>
            <person name="Wu L."/>
            <person name="Ma J."/>
        </authorList>
    </citation>
    <scope>NUCLEOTIDE SEQUENCE [LARGE SCALE GENOMIC DNA]</scope>
    <source>
        <strain evidence="2">JCM 17759</strain>
    </source>
</reference>
<accession>A0ABP8NA96</accession>
<keyword evidence="2" id="KW-1185">Reference proteome</keyword>
<dbReference type="EMBL" id="BAABGA010000058">
    <property type="protein sequence ID" value="GAA4461900.1"/>
    <property type="molecule type" value="Genomic_DNA"/>
</dbReference>
<protein>
    <submittedName>
        <fullName evidence="1">Uncharacterized protein</fullName>
    </submittedName>
</protein>
<evidence type="ECO:0000313" key="2">
    <source>
        <dbReference type="Proteomes" id="UP001500840"/>
    </source>
</evidence>
<evidence type="ECO:0000313" key="1">
    <source>
        <dbReference type="EMBL" id="GAA4461900.1"/>
    </source>
</evidence>
<proteinExistence type="predicted"/>
<organism evidence="1 2">
    <name type="scientific">Novipirellula rosea</name>
    <dbReference type="NCBI Taxonomy" id="1031540"/>
    <lineage>
        <taxon>Bacteria</taxon>
        <taxon>Pseudomonadati</taxon>
        <taxon>Planctomycetota</taxon>
        <taxon>Planctomycetia</taxon>
        <taxon>Pirellulales</taxon>
        <taxon>Pirellulaceae</taxon>
        <taxon>Novipirellula</taxon>
    </lineage>
</organism>